<name>A0A8J7RU15_9BACT</name>
<dbReference type="Gene3D" id="3.40.50.620">
    <property type="entry name" value="HUPs"/>
    <property type="match status" value="2"/>
</dbReference>
<accession>A0A8J7RU15</accession>
<keyword evidence="2" id="KW-0547">Nucleotide-binding</keyword>
<reference evidence="5" key="1">
    <citation type="submission" date="2021-02" db="EMBL/GenBank/DDBJ databases">
        <title>Natronogracilivirga saccharolytica gen. nov. sp. nov. a new anaerobic, haloalkiliphilic carbohydrate-fermenting bacterium from soda lake and proposing of Cyclonatronumiaceae fam. nov. in the phylum Balneolaeota.</title>
        <authorList>
            <person name="Zhilina T.N."/>
            <person name="Sorokin D.Y."/>
            <person name="Zavarzina D.G."/>
            <person name="Toshchakov S.V."/>
            <person name="Kublanov I.V."/>
        </authorList>
    </citation>
    <scope>NUCLEOTIDE SEQUENCE</scope>
    <source>
        <strain evidence="5">Z-1702</strain>
    </source>
</reference>
<evidence type="ECO:0000313" key="6">
    <source>
        <dbReference type="Proteomes" id="UP000673975"/>
    </source>
</evidence>
<dbReference type="InterPro" id="IPR006016">
    <property type="entry name" value="UspA"/>
</dbReference>
<evidence type="ECO:0000313" key="5">
    <source>
        <dbReference type="EMBL" id="MBP3192957.1"/>
    </source>
</evidence>
<dbReference type="PANTHER" id="PTHR46268">
    <property type="entry name" value="STRESS RESPONSE PROTEIN NHAX"/>
    <property type="match status" value="1"/>
</dbReference>
<protein>
    <submittedName>
        <fullName evidence="5">Universal stress protein</fullName>
    </submittedName>
</protein>
<feature type="domain" description="UspA" evidence="4">
    <location>
        <begin position="158"/>
        <end position="319"/>
    </location>
</feature>
<feature type="domain" description="UspA" evidence="4">
    <location>
        <begin position="5"/>
        <end position="148"/>
    </location>
</feature>
<dbReference type="AlphaFoldDB" id="A0A8J7RU15"/>
<dbReference type="Proteomes" id="UP000673975">
    <property type="component" value="Unassembled WGS sequence"/>
</dbReference>
<dbReference type="EMBL" id="JAFIDN010000007">
    <property type="protein sequence ID" value="MBP3192957.1"/>
    <property type="molecule type" value="Genomic_DNA"/>
</dbReference>
<keyword evidence="3" id="KW-0067">ATP-binding</keyword>
<proteinExistence type="inferred from homology"/>
<organism evidence="5 6">
    <name type="scientific">Natronogracilivirga saccharolytica</name>
    <dbReference type="NCBI Taxonomy" id="2812953"/>
    <lineage>
        <taxon>Bacteria</taxon>
        <taxon>Pseudomonadati</taxon>
        <taxon>Balneolota</taxon>
        <taxon>Balneolia</taxon>
        <taxon>Balneolales</taxon>
        <taxon>Cyclonatronaceae</taxon>
        <taxon>Natronogracilivirga</taxon>
    </lineage>
</organism>
<dbReference type="PANTHER" id="PTHR46268:SF27">
    <property type="entry name" value="UNIVERSAL STRESS PROTEIN RV2623"/>
    <property type="match status" value="1"/>
</dbReference>
<dbReference type="GO" id="GO:0005524">
    <property type="term" value="F:ATP binding"/>
    <property type="evidence" value="ECO:0007669"/>
    <property type="project" value="UniProtKB-KW"/>
</dbReference>
<dbReference type="PRINTS" id="PR01438">
    <property type="entry name" value="UNVRSLSTRESS"/>
</dbReference>
<evidence type="ECO:0000256" key="3">
    <source>
        <dbReference type="ARBA" id="ARBA00022840"/>
    </source>
</evidence>
<dbReference type="InterPro" id="IPR014729">
    <property type="entry name" value="Rossmann-like_a/b/a_fold"/>
</dbReference>
<evidence type="ECO:0000259" key="4">
    <source>
        <dbReference type="Pfam" id="PF00582"/>
    </source>
</evidence>
<dbReference type="Pfam" id="PF00582">
    <property type="entry name" value="Usp"/>
    <property type="match status" value="2"/>
</dbReference>
<gene>
    <name evidence="5" type="ORF">NATSA_09810</name>
</gene>
<dbReference type="InterPro" id="IPR006015">
    <property type="entry name" value="Universal_stress_UspA"/>
</dbReference>
<comment type="similarity">
    <text evidence="1">Belongs to the universal stress protein A family.</text>
</comment>
<keyword evidence="6" id="KW-1185">Reference proteome</keyword>
<evidence type="ECO:0000256" key="1">
    <source>
        <dbReference type="ARBA" id="ARBA00008791"/>
    </source>
</evidence>
<dbReference type="RefSeq" id="WP_210512142.1">
    <property type="nucleotide sequence ID" value="NZ_JAFIDN010000007.1"/>
</dbReference>
<dbReference type="CDD" id="cd00293">
    <property type="entry name" value="USP-like"/>
    <property type="match status" value="2"/>
</dbReference>
<dbReference type="SUPFAM" id="SSF52402">
    <property type="entry name" value="Adenine nucleotide alpha hydrolases-like"/>
    <property type="match status" value="2"/>
</dbReference>
<sequence>MKKLNRILVPTDFSEGSRKAYAYAESLLKVFGGTVDMVNVVPTIKYLHESMKKVGYPFSLDQDVYPQILEQTEEKIQAELDKHITEEHRGKAVVKIGRKAYEIILEHAHKQKYDLIVMGAQGTHADHIIRGHVTEKVIRFSRIPVLSVSGTVLPQSTENIVVPTDFSDLSLRAILPAAIMAGRLKSEITLLNVKELHGSEPDENDDPDEQILRKFRNKSFKKVEAFFAGKPKARIELERRDDDNFFLQLQRGDDNYRIPMKFEQVRGISAHYEIVDYAEENADMIVIATHGRSGLSHMFMGSTAEKVVQWAKIPVLTTRPKEMIKKK</sequence>
<evidence type="ECO:0000256" key="2">
    <source>
        <dbReference type="ARBA" id="ARBA00022741"/>
    </source>
</evidence>
<comment type="caution">
    <text evidence="5">The sequence shown here is derived from an EMBL/GenBank/DDBJ whole genome shotgun (WGS) entry which is preliminary data.</text>
</comment>